<name>X1KLS3_9ZZZZ</name>
<proteinExistence type="predicted"/>
<accession>X1KLS3</accession>
<organism evidence="2">
    <name type="scientific">marine sediment metagenome</name>
    <dbReference type="NCBI Taxonomy" id="412755"/>
    <lineage>
        <taxon>unclassified sequences</taxon>
        <taxon>metagenomes</taxon>
        <taxon>ecological metagenomes</taxon>
    </lineage>
</organism>
<evidence type="ECO:0000313" key="2">
    <source>
        <dbReference type="EMBL" id="GAH94550.1"/>
    </source>
</evidence>
<sequence length="60" mass="7044">MNPDKAIELNKESEQSLRKHKFIDHADAIQLGIEALKREKEYRPRTEPRNFDLLPGETPE</sequence>
<dbReference type="EMBL" id="BARV01002650">
    <property type="protein sequence ID" value="GAH94550.1"/>
    <property type="molecule type" value="Genomic_DNA"/>
</dbReference>
<feature type="compositionally biased region" description="Basic and acidic residues" evidence="1">
    <location>
        <begin position="41"/>
        <end position="50"/>
    </location>
</feature>
<gene>
    <name evidence="2" type="ORF">S06H3_06735</name>
</gene>
<reference evidence="2" key="1">
    <citation type="journal article" date="2014" name="Front. Microbiol.">
        <title>High frequency of phylogenetically diverse reductive dehalogenase-homologous genes in deep subseafloor sedimentary metagenomes.</title>
        <authorList>
            <person name="Kawai M."/>
            <person name="Futagami T."/>
            <person name="Toyoda A."/>
            <person name="Takaki Y."/>
            <person name="Nishi S."/>
            <person name="Hori S."/>
            <person name="Arai W."/>
            <person name="Tsubouchi T."/>
            <person name="Morono Y."/>
            <person name="Uchiyama I."/>
            <person name="Ito T."/>
            <person name="Fujiyama A."/>
            <person name="Inagaki F."/>
            <person name="Takami H."/>
        </authorList>
    </citation>
    <scope>NUCLEOTIDE SEQUENCE</scope>
    <source>
        <strain evidence="2">Expedition CK06-06</strain>
    </source>
</reference>
<comment type="caution">
    <text evidence="2">The sequence shown here is derived from an EMBL/GenBank/DDBJ whole genome shotgun (WGS) entry which is preliminary data.</text>
</comment>
<feature type="region of interest" description="Disordered" evidence="1">
    <location>
        <begin position="41"/>
        <end position="60"/>
    </location>
</feature>
<evidence type="ECO:0000256" key="1">
    <source>
        <dbReference type="SAM" id="MobiDB-lite"/>
    </source>
</evidence>
<protein>
    <submittedName>
        <fullName evidence="2">Uncharacterized protein</fullName>
    </submittedName>
</protein>
<dbReference type="AlphaFoldDB" id="X1KLS3"/>